<sequence>MRARTCRMPHALSTATYYALCAVNAAVAAFFAPHMVVRYGRNVSWLPRLVGGLHSAPRATSSHSQYGVSEFVALHMEHKVVGVGVFAASRLAGVGERAAGGGNLEKDVSGLNIMCIFSGCLSMGNIQYVHEPNSKNEVISKRANEEANG</sequence>
<proteinExistence type="predicted"/>
<organism evidence="1 2">
    <name type="scientific">Ceratitis capitata</name>
    <name type="common">Mediterranean fruit fly</name>
    <name type="synonym">Tephritis capitata</name>
    <dbReference type="NCBI Taxonomy" id="7213"/>
    <lineage>
        <taxon>Eukaryota</taxon>
        <taxon>Metazoa</taxon>
        <taxon>Ecdysozoa</taxon>
        <taxon>Arthropoda</taxon>
        <taxon>Hexapoda</taxon>
        <taxon>Insecta</taxon>
        <taxon>Pterygota</taxon>
        <taxon>Neoptera</taxon>
        <taxon>Endopterygota</taxon>
        <taxon>Diptera</taxon>
        <taxon>Brachycera</taxon>
        <taxon>Muscomorpha</taxon>
        <taxon>Tephritoidea</taxon>
        <taxon>Tephritidae</taxon>
        <taxon>Ceratitis</taxon>
        <taxon>Ceratitis</taxon>
    </lineage>
</organism>
<dbReference type="EMBL" id="CAJHJT010000012">
    <property type="protein sequence ID" value="CAD7000011.1"/>
    <property type="molecule type" value="Genomic_DNA"/>
</dbReference>
<keyword evidence="2" id="KW-1185">Reference proteome</keyword>
<name>A0A811UMP6_CERCA</name>
<gene>
    <name evidence="1" type="ORF">CCAP1982_LOCUS8516</name>
</gene>
<dbReference type="AlphaFoldDB" id="A0A811UMP6"/>
<protein>
    <submittedName>
        <fullName evidence="1">(Mediterranean fruit fly) hypothetical protein</fullName>
    </submittedName>
</protein>
<evidence type="ECO:0000313" key="2">
    <source>
        <dbReference type="Proteomes" id="UP000606786"/>
    </source>
</evidence>
<reference evidence="1" key="1">
    <citation type="submission" date="2020-11" db="EMBL/GenBank/DDBJ databases">
        <authorList>
            <person name="Whitehead M."/>
        </authorList>
    </citation>
    <scope>NUCLEOTIDE SEQUENCE</scope>
    <source>
        <strain evidence="1">EGII</strain>
    </source>
</reference>
<comment type="caution">
    <text evidence="1">The sequence shown here is derived from an EMBL/GenBank/DDBJ whole genome shotgun (WGS) entry which is preliminary data.</text>
</comment>
<accession>A0A811UMP6</accession>
<evidence type="ECO:0000313" key="1">
    <source>
        <dbReference type="EMBL" id="CAD7000011.1"/>
    </source>
</evidence>
<dbReference type="Proteomes" id="UP000606786">
    <property type="component" value="Unassembled WGS sequence"/>
</dbReference>